<evidence type="ECO:0000313" key="3">
    <source>
        <dbReference type="Proteomes" id="UP000593578"/>
    </source>
</evidence>
<proteinExistence type="predicted"/>
<dbReference type="PANTHER" id="PTHR31680:SF12">
    <property type="entry name" value="OS11G0587300 PROTEIN"/>
    <property type="match status" value="1"/>
</dbReference>
<sequence>MTAATTELQPSPVSVLDSSFYKEDSSPSPVMKRSIDFKDQLVESEDEMWSPAMPSVESKSDDCDFIYISDVLRAANYMHDESDVFLLLEKQQYVKGKDTSKVSRLQRKLIFDTINEILNRKKQLPPWKVVTGETSLQQIWSEFQKIRERDSSDDMFEDICGVLRKDLAGDAINGWDGCPIQMSEAILDIERLIFRDLISETIRDLAALAEKSNNIPAPRRKLVF</sequence>
<name>A0A7J8PLW4_GOSRA</name>
<protein>
    <recommendedName>
        <fullName evidence="1">DUF4378 domain-containing protein</fullName>
    </recommendedName>
</protein>
<dbReference type="Proteomes" id="UP000593578">
    <property type="component" value="Unassembled WGS sequence"/>
</dbReference>
<gene>
    <name evidence="2" type="ORF">Gorai_018711</name>
</gene>
<comment type="caution">
    <text evidence="2">The sequence shown here is derived from an EMBL/GenBank/DDBJ whole genome shotgun (WGS) entry which is preliminary data.</text>
</comment>
<dbReference type="PANTHER" id="PTHR31680">
    <property type="entry name" value="LONGIFOLIA PROTEIN"/>
    <property type="match status" value="1"/>
</dbReference>
<dbReference type="EMBL" id="JABEZZ010000007">
    <property type="protein sequence ID" value="MBA0589990.1"/>
    <property type="molecule type" value="Genomic_DNA"/>
</dbReference>
<reference evidence="2 3" key="1">
    <citation type="journal article" date="2019" name="Genome Biol. Evol.">
        <title>Insights into the evolution of the New World diploid cottons (Gossypium, subgenus Houzingenia) based on genome sequencing.</title>
        <authorList>
            <person name="Grover C.E."/>
            <person name="Arick M.A. 2nd"/>
            <person name="Thrash A."/>
            <person name="Conover J.L."/>
            <person name="Sanders W.S."/>
            <person name="Peterson D.G."/>
            <person name="Frelichowski J.E."/>
            <person name="Scheffler J.A."/>
            <person name="Scheffler B.E."/>
            <person name="Wendel J.F."/>
        </authorList>
    </citation>
    <scope>NUCLEOTIDE SEQUENCE [LARGE SCALE GENOMIC DNA]</scope>
    <source>
        <strain evidence="2">8</strain>
        <tissue evidence="2">Leaf</tissue>
    </source>
</reference>
<evidence type="ECO:0000259" key="1">
    <source>
        <dbReference type="Pfam" id="PF14309"/>
    </source>
</evidence>
<dbReference type="GO" id="GO:0051513">
    <property type="term" value="P:regulation of monopolar cell growth"/>
    <property type="evidence" value="ECO:0007669"/>
    <property type="project" value="InterPro"/>
</dbReference>
<accession>A0A7J8PLW4</accession>
<evidence type="ECO:0000313" key="2">
    <source>
        <dbReference type="EMBL" id="MBA0589990.1"/>
    </source>
</evidence>
<dbReference type="Pfam" id="PF14309">
    <property type="entry name" value="DUF4378"/>
    <property type="match status" value="1"/>
</dbReference>
<feature type="domain" description="DUF4378" evidence="1">
    <location>
        <begin position="64"/>
        <end position="200"/>
    </location>
</feature>
<dbReference type="AlphaFoldDB" id="A0A7J8PLW4"/>
<dbReference type="InterPro" id="IPR025486">
    <property type="entry name" value="DUF4378"/>
</dbReference>
<dbReference type="InterPro" id="IPR033334">
    <property type="entry name" value="LNG1/2"/>
</dbReference>
<organism evidence="2 3">
    <name type="scientific">Gossypium raimondii</name>
    <name type="common">Peruvian cotton</name>
    <name type="synonym">Gossypium klotzschianum subsp. raimondii</name>
    <dbReference type="NCBI Taxonomy" id="29730"/>
    <lineage>
        <taxon>Eukaryota</taxon>
        <taxon>Viridiplantae</taxon>
        <taxon>Streptophyta</taxon>
        <taxon>Embryophyta</taxon>
        <taxon>Tracheophyta</taxon>
        <taxon>Spermatophyta</taxon>
        <taxon>Magnoliopsida</taxon>
        <taxon>eudicotyledons</taxon>
        <taxon>Gunneridae</taxon>
        <taxon>Pentapetalae</taxon>
        <taxon>rosids</taxon>
        <taxon>malvids</taxon>
        <taxon>Malvales</taxon>
        <taxon>Malvaceae</taxon>
        <taxon>Malvoideae</taxon>
        <taxon>Gossypium</taxon>
    </lineage>
</organism>